<reference evidence="2 3" key="1">
    <citation type="journal article" date="2018" name="Sci. Rep.">
        <title>Genomic signatures of local adaptation to the degree of environmental predictability in rotifers.</title>
        <authorList>
            <person name="Franch-Gras L."/>
            <person name="Hahn C."/>
            <person name="Garcia-Roger E.M."/>
            <person name="Carmona M.J."/>
            <person name="Serra M."/>
            <person name="Gomez A."/>
        </authorList>
    </citation>
    <scope>NUCLEOTIDE SEQUENCE [LARGE SCALE GENOMIC DNA]</scope>
    <source>
        <strain evidence="2">HYR1</strain>
    </source>
</reference>
<keyword evidence="3" id="KW-1185">Reference proteome</keyword>
<accession>A0A3M7S6F0</accession>
<organism evidence="2 3">
    <name type="scientific">Brachionus plicatilis</name>
    <name type="common">Marine rotifer</name>
    <name type="synonym">Brachionus muelleri</name>
    <dbReference type="NCBI Taxonomy" id="10195"/>
    <lineage>
        <taxon>Eukaryota</taxon>
        <taxon>Metazoa</taxon>
        <taxon>Spiralia</taxon>
        <taxon>Gnathifera</taxon>
        <taxon>Rotifera</taxon>
        <taxon>Eurotatoria</taxon>
        <taxon>Monogononta</taxon>
        <taxon>Pseudotrocha</taxon>
        <taxon>Ploima</taxon>
        <taxon>Brachionidae</taxon>
        <taxon>Brachionus</taxon>
    </lineage>
</organism>
<proteinExistence type="predicted"/>
<dbReference type="AlphaFoldDB" id="A0A3M7S6F0"/>
<gene>
    <name evidence="2" type="ORF">BpHYR1_017747</name>
</gene>
<comment type="caution">
    <text evidence="2">The sequence shown here is derived from an EMBL/GenBank/DDBJ whole genome shotgun (WGS) entry which is preliminary data.</text>
</comment>
<feature type="transmembrane region" description="Helical" evidence="1">
    <location>
        <begin position="37"/>
        <end position="57"/>
    </location>
</feature>
<dbReference type="EMBL" id="REGN01001950">
    <property type="protein sequence ID" value="RNA31376.1"/>
    <property type="molecule type" value="Genomic_DNA"/>
</dbReference>
<keyword evidence="1" id="KW-0812">Transmembrane</keyword>
<protein>
    <submittedName>
        <fullName evidence="2">Uncharacterized protein</fullName>
    </submittedName>
</protein>
<name>A0A3M7S6F0_BRAPC</name>
<keyword evidence="1" id="KW-0472">Membrane</keyword>
<sequence length="70" mass="8076">MSSSSESNFAIFFPLKISPEEELNQGTFVKKIKSQTLGYPLFVLIIFQLNLIEHIIYAKNIPRCLIDNWS</sequence>
<dbReference type="Proteomes" id="UP000276133">
    <property type="component" value="Unassembled WGS sequence"/>
</dbReference>
<keyword evidence="1" id="KW-1133">Transmembrane helix</keyword>
<evidence type="ECO:0000313" key="3">
    <source>
        <dbReference type="Proteomes" id="UP000276133"/>
    </source>
</evidence>
<evidence type="ECO:0000313" key="2">
    <source>
        <dbReference type="EMBL" id="RNA31376.1"/>
    </source>
</evidence>
<evidence type="ECO:0000256" key="1">
    <source>
        <dbReference type="SAM" id="Phobius"/>
    </source>
</evidence>